<dbReference type="Proteomes" id="UP001152795">
    <property type="component" value="Unassembled WGS sequence"/>
</dbReference>
<evidence type="ECO:0000313" key="1">
    <source>
        <dbReference type="EMBL" id="CAB3984804.1"/>
    </source>
</evidence>
<sequence>MFIKTKLLNDRNATWKKSGNLTKAETYLKNLYRNNCVLFDNHTINSPFAYYGKKRHGEYAQAGLSKRIHIVTQFPVIINGSQDRRVHQRQQEYIETLKLNLQHPQVDMIHLLLERHEDIKFLENSIAQSNKKYYYSLNRRMLYGDAFRYVSEFLPNKTTIIMNADCYLGNGFQKLDINILRKGTIYALTRHETPKAIRNCEVKDFCAAQAKYIGSHDAFVLNLAKPLPSNVLDTLMVRQDIVGVEKFVIFILRVLGKFTVKNPCHTLLIFHNHCTKFRHKQRRLIHGKRFNILYLANVPRWKTNAPFSGL</sequence>
<evidence type="ECO:0000313" key="2">
    <source>
        <dbReference type="Proteomes" id="UP001152795"/>
    </source>
</evidence>
<dbReference type="PANTHER" id="PTHR40743:SF1">
    <property type="entry name" value="POSSIBLE GLYCOSYLTRANSFERASE"/>
    <property type="match status" value="1"/>
</dbReference>
<protein>
    <submittedName>
        <fullName evidence="1">Uncharacterized protein</fullName>
    </submittedName>
</protein>
<dbReference type="AlphaFoldDB" id="A0A6S7FX94"/>
<name>A0A6S7FX94_PARCT</name>
<dbReference type="EMBL" id="CACRXK020000788">
    <property type="protein sequence ID" value="CAB3984804.1"/>
    <property type="molecule type" value="Genomic_DNA"/>
</dbReference>
<comment type="caution">
    <text evidence="1">The sequence shown here is derived from an EMBL/GenBank/DDBJ whole genome shotgun (WGS) entry which is preliminary data.</text>
</comment>
<reference evidence="1" key="1">
    <citation type="submission" date="2020-04" db="EMBL/GenBank/DDBJ databases">
        <authorList>
            <person name="Alioto T."/>
            <person name="Alioto T."/>
            <person name="Gomez Garrido J."/>
        </authorList>
    </citation>
    <scope>NUCLEOTIDE SEQUENCE</scope>
    <source>
        <strain evidence="1">A484AB</strain>
    </source>
</reference>
<dbReference type="OrthoDB" id="5949679at2759"/>
<accession>A0A6S7FX94</accession>
<dbReference type="PANTHER" id="PTHR40743">
    <property type="entry name" value="NUCLEOTIDE-DIPHOSPHO-SUGAR TRANSFERASE CONTAINING PROTEIN"/>
    <property type="match status" value="1"/>
</dbReference>
<keyword evidence="2" id="KW-1185">Reference proteome</keyword>
<organism evidence="1 2">
    <name type="scientific">Paramuricea clavata</name>
    <name type="common">Red gorgonian</name>
    <name type="synonym">Violescent sea-whip</name>
    <dbReference type="NCBI Taxonomy" id="317549"/>
    <lineage>
        <taxon>Eukaryota</taxon>
        <taxon>Metazoa</taxon>
        <taxon>Cnidaria</taxon>
        <taxon>Anthozoa</taxon>
        <taxon>Octocorallia</taxon>
        <taxon>Malacalcyonacea</taxon>
        <taxon>Plexauridae</taxon>
        <taxon>Paramuricea</taxon>
    </lineage>
</organism>
<gene>
    <name evidence="1" type="ORF">PACLA_8A014378</name>
</gene>
<proteinExistence type="predicted"/>